<dbReference type="Proteomes" id="UP000886653">
    <property type="component" value="Unassembled WGS sequence"/>
</dbReference>
<dbReference type="AlphaFoldDB" id="A0A9P6T7R9"/>
<dbReference type="Pfam" id="PF15411">
    <property type="entry name" value="PH_10"/>
    <property type="match status" value="1"/>
</dbReference>
<dbReference type="CDD" id="cd13246">
    <property type="entry name" value="PH_Scd1"/>
    <property type="match status" value="1"/>
</dbReference>
<dbReference type="GO" id="GO:0031106">
    <property type="term" value="P:septin ring organization"/>
    <property type="evidence" value="ECO:0007669"/>
    <property type="project" value="TreeGrafter"/>
</dbReference>
<name>A0A9P6T7R9_9BASI</name>
<feature type="compositionally biased region" description="Polar residues" evidence="1">
    <location>
        <begin position="560"/>
        <end position="577"/>
    </location>
</feature>
<feature type="region of interest" description="Disordered" evidence="1">
    <location>
        <begin position="126"/>
        <end position="170"/>
    </location>
</feature>
<gene>
    <name evidence="2" type="ORF">CROQUDRAFT_663346</name>
</gene>
<dbReference type="SUPFAM" id="SSF50729">
    <property type="entry name" value="PH domain-like"/>
    <property type="match status" value="1"/>
</dbReference>
<dbReference type="OrthoDB" id="299997at2759"/>
<dbReference type="GO" id="GO:0005085">
    <property type="term" value="F:guanyl-nucleotide exchange factor activity"/>
    <property type="evidence" value="ECO:0007669"/>
    <property type="project" value="InterPro"/>
</dbReference>
<dbReference type="InterPro" id="IPR033511">
    <property type="entry name" value="Cdc24/Scd1_PH_dom"/>
</dbReference>
<accession>A0A9P6T7R9</accession>
<dbReference type="SUPFAM" id="SSF53300">
    <property type="entry name" value="vWA-like"/>
    <property type="match status" value="1"/>
</dbReference>
<proteinExistence type="predicted"/>
<dbReference type="Gene3D" id="3.40.50.410">
    <property type="entry name" value="von Willebrand factor, type A domain"/>
    <property type="match status" value="1"/>
</dbReference>
<keyword evidence="3" id="KW-1185">Reference proteome</keyword>
<reference evidence="2" key="1">
    <citation type="submission" date="2013-11" db="EMBL/GenBank/DDBJ databases">
        <title>Genome sequence of the fusiform rust pathogen reveals effectors for host alternation and coevolution with pine.</title>
        <authorList>
            <consortium name="DOE Joint Genome Institute"/>
            <person name="Smith K."/>
            <person name="Pendleton A."/>
            <person name="Kubisiak T."/>
            <person name="Anderson C."/>
            <person name="Salamov A."/>
            <person name="Aerts A."/>
            <person name="Riley R."/>
            <person name="Clum A."/>
            <person name="Lindquist E."/>
            <person name="Ence D."/>
            <person name="Campbell M."/>
            <person name="Kronenberg Z."/>
            <person name="Feau N."/>
            <person name="Dhillon B."/>
            <person name="Hamelin R."/>
            <person name="Burleigh J."/>
            <person name="Smith J."/>
            <person name="Yandell M."/>
            <person name="Nelson C."/>
            <person name="Grigoriev I."/>
            <person name="Davis J."/>
        </authorList>
    </citation>
    <scope>NUCLEOTIDE SEQUENCE</scope>
    <source>
        <strain evidence="2">G11</strain>
    </source>
</reference>
<dbReference type="PANTHER" id="PTHR47339:SF1">
    <property type="entry name" value="CELL DIVISION CONTROL PROTEIN 24"/>
    <property type="match status" value="1"/>
</dbReference>
<feature type="region of interest" description="Disordered" evidence="1">
    <location>
        <begin position="557"/>
        <end position="577"/>
    </location>
</feature>
<evidence type="ECO:0000256" key="1">
    <source>
        <dbReference type="SAM" id="MobiDB-lite"/>
    </source>
</evidence>
<dbReference type="GO" id="GO:0005634">
    <property type="term" value="C:nucleus"/>
    <property type="evidence" value="ECO:0007669"/>
    <property type="project" value="TreeGrafter"/>
</dbReference>
<sequence length="1193" mass="129972">MRLKGEKPHVVPSCGHNLHASCFEAVYGNISEARKTGQILGLCGVCRRDMRLGDMVSGGPAPRTTPLAMCSALMGTATSMSDSMAGKSKTNKFAAMAGLDAPQSMCHKTNSASLKAMLEAGGTAPAFTNESSPVAETFGHNPNDDDELSNVPEDPSTAWSDPTHHPFRKQTTQIVKPVIRAISESPSLSPHTDHGRAQHFTCMVSVEIPAKYPPAVLHPPASATFPSGLSPVYLPSQPGSVSSPGSALGQPTLPRLVSLGESESELPSRSAEYGRVFQKVKSFPTPTSAPPSVRSGKGPENERPQGSNLLQSIVEDLLNRIQDWKGHSPSDFGNLRLHDRLQVRKEVNSRDFLVYLFDEALLCVAEDQQRPVSGSSFSRNGRRVPSRSRLRLKGRVYIRHMSAVVNSSTDAASMLTIKMQDDNLEAFVMRFNDRAQLESWQTTIQQLIDQHFPDRARLEGRMPLPPIPTTTAASFDAQLSGAALESRPATAPSSDGGYASSSFTGYTKATTFTSAPTLFSVGEEDDESLVGSHAMSVNRRPHRTSFASRYQHSHLESVTEPITPSARSPISAQSSTEPYSPMAFNPAIGPFVPEVLPAIDLILMISIPSPANLSAAAVMPSSTKLKLRLLKESLTFVIGHLHPRSRISLVVYSVSVDDETNGRGQLKKTPFLAVGREAGRRRLEFVIDQIGRGGDCLGMVNRHNEGYYAEVAPAYQRHRAGELGSPSRTDYRVLEECLRMTDIEEERVSVVTAVNLAYDNILQRKQKNPLTGILLMHDTHDSSTKPQMALVMTRAEAANVPIHTIGWGKAHNPSCLWQLSNHTGGTYTFVKDLYSIKDTFTGCIGGMLSVGATNANLQLSVPEHRWFKIKKLSGVLSFVLSSDGQHADIELGELRYGERRDILVEMEMSGSGPGSDRAMDELSRSVGGRIEGNQVFTGTDAFFIQNGAGLKELGVGGAVDFYQAEFEQLSEDVPLLEVDASYRDPIAGKSVRRLVRPVLLSVTIGPTGPGRLGAGGEPGIVRRRIELLTSDSLTRALLLISRRMDRQAARLLDETRRIVSTVLRNMSGEEKSRGGSLGGIGRPTRNAQEQAFAKDVLMGCLADLETLLVGVEDLVRVLGEGLEGVADVDVRRADQRTAAAYQHFEALERNLGAQQAVVLRDQRAWTGRTLTERNFWKADLSMLYYMRCMHSSV</sequence>
<dbReference type="InterPro" id="IPR011993">
    <property type="entry name" value="PH-like_dom_sf"/>
</dbReference>
<protein>
    <submittedName>
        <fullName evidence="2">Uncharacterized protein</fullName>
    </submittedName>
</protein>
<dbReference type="InterPro" id="IPR053026">
    <property type="entry name" value="CDC42_GEF"/>
</dbReference>
<dbReference type="Gene3D" id="2.30.29.30">
    <property type="entry name" value="Pleckstrin-homology domain (PH domain)/Phosphotyrosine-binding domain (PTB)"/>
    <property type="match status" value="1"/>
</dbReference>
<dbReference type="EMBL" id="MU167371">
    <property type="protein sequence ID" value="KAG0141774.1"/>
    <property type="molecule type" value="Genomic_DNA"/>
</dbReference>
<comment type="caution">
    <text evidence="2">The sequence shown here is derived from an EMBL/GenBank/DDBJ whole genome shotgun (WGS) entry which is preliminary data.</text>
</comment>
<evidence type="ECO:0000313" key="2">
    <source>
        <dbReference type="EMBL" id="KAG0141774.1"/>
    </source>
</evidence>
<dbReference type="InterPro" id="IPR036465">
    <property type="entry name" value="vWFA_dom_sf"/>
</dbReference>
<dbReference type="PANTHER" id="PTHR47339">
    <property type="entry name" value="CELL DIVISION CONTROL PROTEIN 24"/>
    <property type="match status" value="1"/>
</dbReference>
<feature type="region of interest" description="Disordered" evidence="1">
    <location>
        <begin position="280"/>
        <end position="306"/>
    </location>
</feature>
<dbReference type="GO" id="GO:0043332">
    <property type="term" value="C:mating projection tip"/>
    <property type="evidence" value="ECO:0007669"/>
    <property type="project" value="TreeGrafter"/>
</dbReference>
<dbReference type="GO" id="GO:0030010">
    <property type="term" value="P:establishment of cell polarity"/>
    <property type="evidence" value="ECO:0007669"/>
    <property type="project" value="TreeGrafter"/>
</dbReference>
<evidence type="ECO:0000313" key="3">
    <source>
        <dbReference type="Proteomes" id="UP000886653"/>
    </source>
</evidence>
<dbReference type="GO" id="GO:0000935">
    <property type="term" value="C:division septum"/>
    <property type="evidence" value="ECO:0007669"/>
    <property type="project" value="TreeGrafter"/>
</dbReference>
<dbReference type="GO" id="GO:0005737">
    <property type="term" value="C:cytoplasm"/>
    <property type="evidence" value="ECO:0007669"/>
    <property type="project" value="TreeGrafter"/>
</dbReference>
<organism evidence="2 3">
    <name type="scientific">Cronartium quercuum f. sp. fusiforme G11</name>
    <dbReference type="NCBI Taxonomy" id="708437"/>
    <lineage>
        <taxon>Eukaryota</taxon>
        <taxon>Fungi</taxon>
        <taxon>Dikarya</taxon>
        <taxon>Basidiomycota</taxon>
        <taxon>Pucciniomycotina</taxon>
        <taxon>Pucciniomycetes</taxon>
        <taxon>Pucciniales</taxon>
        <taxon>Coleosporiaceae</taxon>
        <taxon>Cronartium</taxon>
    </lineage>
</organism>